<keyword evidence="1" id="KW-0732">Signal</keyword>
<feature type="non-terminal residue" evidence="2">
    <location>
        <position position="65"/>
    </location>
</feature>
<name>A0A9N8YQI5_9GLOM</name>
<keyword evidence="3" id="KW-1185">Reference proteome</keyword>
<dbReference type="AlphaFoldDB" id="A0A9N8YQI5"/>
<evidence type="ECO:0000313" key="3">
    <source>
        <dbReference type="Proteomes" id="UP000789570"/>
    </source>
</evidence>
<proteinExistence type="predicted"/>
<feature type="signal peptide" evidence="1">
    <location>
        <begin position="1"/>
        <end position="21"/>
    </location>
</feature>
<dbReference type="Proteomes" id="UP000789570">
    <property type="component" value="Unassembled WGS sequence"/>
</dbReference>
<organism evidence="2 3">
    <name type="scientific">Funneliformis caledonium</name>
    <dbReference type="NCBI Taxonomy" id="1117310"/>
    <lineage>
        <taxon>Eukaryota</taxon>
        <taxon>Fungi</taxon>
        <taxon>Fungi incertae sedis</taxon>
        <taxon>Mucoromycota</taxon>
        <taxon>Glomeromycotina</taxon>
        <taxon>Glomeromycetes</taxon>
        <taxon>Glomerales</taxon>
        <taxon>Glomeraceae</taxon>
        <taxon>Funneliformis</taxon>
    </lineage>
</organism>
<evidence type="ECO:0000256" key="1">
    <source>
        <dbReference type="SAM" id="SignalP"/>
    </source>
</evidence>
<comment type="caution">
    <text evidence="2">The sequence shown here is derived from an EMBL/GenBank/DDBJ whole genome shotgun (WGS) entry which is preliminary data.</text>
</comment>
<accession>A0A9N8YQI5</accession>
<feature type="chain" id="PRO_5040247032" evidence="1">
    <location>
        <begin position="22"/>
        <end position="65"/>
    </location>
</feature>
<protein>
    <submittedName>
        <fullName evidence="2">15636_t:CDS:1</fullName>
    </submittedName>
</protein>
<evidence type="ECO:0000313" key="2">
    <source>
        <dbReference type="EMBL" id="CAG8445914.1"/>
    </source>
</evidence>
<reference evidence="2" key="1">
    <citation type="submission" date="2021-06" db="EMBL/GenBank/DDBJ databases">
        <authorList>
            <person name="Kallberg Y."/>
            <person name="Tangrot J."/>
            <person name="Rosling A."/>
        </authorList>
    </citation>
    <scope>NUCLEOTIDE SEQUENCE</scope>
    <source>
        <strain evidence="2">UK204</strain>
    </source>
</reference>
<dbReference type="EMBL" id="CAJVPQ010000102">
    <property type="protein sequence ID" value="CAG8445914.1"/>
    <property type="molecule type" value="Genomic_DNA"/>
</dbReference>
<sequence>MKNFILVFVLIILVFSNLASSLSRQGCISGYNECAVLPRFVAETFAALKLPNAIPEFVHWKHWNN</sequence>
<gene>
    <name evidence="2" type="ORF">FCALED_LOCUS894</name>
</gene>